<proteinExistence type="predicted"/>
<dbReference type="Proteomes" id="UP000218287">
    <property type="component" value="Chromosome"/>
</dbReference>
<gene>
    <name evidence="1" type="ORF">NIES21_16480</name>
</gene>
<dbReference type="OrthoDB" id="450143at2"/>
<accession>A0A1Z4GEQ9</accession>
<dbReference type="EMBL" id="AP018174">
    <property type="protein sequence ID" value="BAY15828.1"/>
    <property type="molecule type" value="Genomic_DNA"/>
</dbReference>
<organism evidence="1 2">
    <name type="scientific">Anabaenopsis circularis NIES-21</name>
    <dbReference type="NCBI Taxonomy" id="1085406"/>
    <lineage>
        <taxon>Bacteria</taxon>
        <taxon>Bacillati</taxon>
        <taxon>Cyanobacteriota</taxon>
        <taxon>Cyanophyceae</taxon>
        <taxon>Nostocales</taxon>
        <taxon>Nodulariaceae</taxon>
        <taxon>Anabaenopsis</taxon>
    </lineage>
</organism>
<evidence type="ECO:0000313" key="2">
    <source>
        <dbReference type="Proteomes" id="UP000218287"/>
    </source>
</evidence>
<protein>
    <submittedName>
        <fullName evidence="1">Uncharacterized protein</fullName>
    </submittedName>
</protein>
<evidence type="ECO:0000313" key="1">
    <source>
        <dbReference type="EMBL" id="BAY15828.1"/>
    </source>
</evidence>
<sequence>MSEHRLSEVVIERPRYGRRISLKKQTGYKKQLYKLTQEATEYGLFNPYIINTNRRHRTKYPSDQLGPLRRFLRSNVGQPWDDVYSALCQRLKNNTMTGQHVIGHLWDFVERHVEIIDGVLYGKSYRWYGIKLDGIDRNCFYVHPETGILCVARRVAHRWSLPKNNDVIPIDNYHQYQKINDIWYLITFEDFPPDPKNYTKDIFKGVLNEYCLAGGVYAVKKQQCNKKQLRWILKQLSQT</sequence>
<reference evidence="1 2" key="1">
    <citation type="submission" date="2017-06" db="EMBL/GenBank/DDBJ databases">
        <title>Genome sequencing of cyanobaciteial culture collection at National Institute for Environmental Studies (NIES).</title>
        <authorList>
            <person name="Hirose Y."/>
            <person name="Shimura Y."/>
            <person name="Fujisawa T."/>
            <person name="Nakamura Y."/>
            <person name="Kawachi M."/>
        </authorList>
    </citation>
    <scope>NUCLEOTIDE SEQUENCE [LARGE SCALE GENOMIC DNA]</scope>
    <source>
        <strain evidence="1 2">NIES-21</strain>
    </source>
</reference>
<keyword evidence="2" id="KW-1185">Reference proteome</keyword>
<dbReference type="AlphaFoldDB" id="A0A1Z4GEQ9"/>
<name>A0A1Z4GEQ9_9CYAN</name>